<dbReference type="GO" id="GO:0030688">
    <property type="term" value="C:preribosome, small subunit precursor"/>
    <property type="evidence" value="ECO:0007669"/>
    <property type="project" value="TreeGrafter"/>
</dbReference>
<reference evidence="8" key="1">
    <citation type="submission" date="2022-11" db="UniProtKB">
        <authorList>
            <consortium name="WormBaseParasite"/>
        </authorList>
    </citation>
    <scope>IDENTIFICATION</scope>
</reference>
<evidence type="ECO:0000313" key="8">
    <source>
        <dbReference type="WBParaSite" id="PSAMB.scaffold2360size23643.g17446.t1"/>
    </source>
</evidence>
<accession>A0A914VT06</accession>
<proteinExistence type="inferred from homology"/>
<dbReference type="PANTHER" id="PTHR12821">
    <property type="entry name" value="BYSTIN"/>
    <property type="match status" value="1"/>
</dbReference>
<dbReference type="WBParaSite" id="PSAMB.scaffold2360size23643.g17446.t1">
    <property type="protein sequence ID" value="PSAMB.scaffold2360size23643.g17446.t1"/>
    <property type="gene ID" value="PSAMB.scaffold2360size23643.g17446"/>
</dbReference>
<feature type="compositionally biased region" description="Basic and acidic residues" evidence="6">
    <location>
        <begin position="25"/>
        <end position="45"/>
    </location>
</feature>
<dbReference type="GO" id="GO:0006364">
    <property type="term" value="P:rRNA processing"/>
    <property type="evidence" value="ECO:0007669"/>
    <property type="project" value="TreeGrafter"/>
</dbReference>
<comment type="similarity">
    <text evidence="2">Belongs to the bystin family.</text>
</comment>
<protein>
    <recommendedName>
        <fullName evidence="5">Bystin</fullName>
    </recommendedName>
</protein>
<evidence type="ECO:0000256" key="5">
    <source>
        <dbReference type="ARBA" id="ARBA00074032"/>
    </source>
</evidence>
<dbReference type="GO" id="GO:0005730">
    <property type="term" value="C:nucleolus"/>
    <property type="evidence" value="ECO:0007669"/>
    <property type="project" value="UniProtKB-SubCell"/>
</dbReference>
<dbReference type="FunFam" id="1.25.40.480:FF:000001">
    <property type="entry name" value="Bystin (51.6 kD)-like"/>
    <property type="match status" value="1"/>
</dbReference>
<evidence type="ECO:0000256" key="4">
    <source>
        <dbReference type="ARBA" id="ARBA00023242"/>
    </source>
</evidence>
<keyword evidence="4" id="KW-0539">Nucleus</keyword>
<feature type="region of interest" description="Disordered" evidence="6">
    <location>
        <begin position="424"/>
        <end position="445"/>
    </location>
</feature>
<feature type="region of interest" description="Disordered" evidence="6">
    <location>
        <begin position="79"/>
        <end position="127"/>
    </location>
</feature>
<dbReference type="AlphaFoldDB" id="A0A914VT06"/>
<sequence>MGKGKKIRSSTGDTVAATSLPLDQQIERAKTTKQRDKERVKDRVIKKQKQQIDDQFIGGDLSAKILDAARKQKQQIEDELLGVSSSDKNNEDRKRQISLGGALDESDDDQPSSDDENDYDEPIVDLDPRDEEALERFMCKDGTKQKTLYDLIQEKIDQKRAEAASQFSDVGDSVQIRKLDPKLQEMYENVGVVLARYRSGKIPKAFKIIPKMVNWEQILSLTEPDKWTAAAMYQATRLFASNLNAKMCQRFYNLLLLPRIRDDIEEYKKLNFHLYQALRKSLYKPAAFFKGILLPLCESGTCTLREATIIGSVLTKSSVPMLHAAAAMLKIAEMDYTGANSLFLRTLIDKKYTLPYRAIDALVFHFLRFASDTREMPVLWHQALLALCQRYKTDVSSEQRQSLLDLIKTHQHYQITPEIRRELQHAQSRDDENEANVPQDEMDFD</sequence>
<keyword evidence="3" id="KW-0690">Ribosome biogenesis</keyword>
<organism evidence="7 8">
    <name type="scientific">Plectus sambesii</name>
    <dbReference type="NCBI Taxonomy" id="2011161"/>
    <lineage>
        <taxon>Eukaryota</taxon>
        <taxon>Metazoa</taxon>
        <taxon>Ecdysozoa</taxon>
        <taxon>Nematoda</taxon>
        <taxon>Chromadorea</taxon>
        <taxon>Plectida</taxon>
        <taxon>Plectina</taxon>
        <taxon>Plectoidea</taxon>
        <taxon>Plectidae</taxon>
        <taxon>Plectus</taxon>
    </lineage>
</organism>
<dbReference type="InterPro" id="IPR007955">
    <property type="entry name" value="Bystin"/>
</dbReference>
<dbReference type="PANTHER" id="PTHR12821:SF0">
    <property type="entry name" value="BYSTIN"/>
    <property type="match status" value="1"/>
</dbReference>
<comment type="subcellular location">
    <subcellularLocation>
        <location evidence="1">Nucleus</location>
        <location evidence="1">Nucleolus</location>
    </subcellularLocation>
</comment>
<dbReference type="Proteomes" id="UP000887566">
    <property type="component" value="Unplaced"/>
</dbReference>
<dbReference type="GO" id="GO:0005737">
    <property type="term" value="C:cytoplasm"/>
    <property type="evidence" value="ECO:0007669"/>
    <property type="project" value="TreeGrafter"/>
</dbReference>
<dbReference type="Pfam" id="PF05291">
    <property type="entry name" value="Bystin"/>
    <property type="match status" value="1"/>
</dbReference>
<name>A0A914VT06_9BILA</name>
<feature type="region of interest" description="Disordered" evidence="6">
    <location>
        <begin position="1"/>
        <end position="51"/>
    </location>
</feature>
<dbReference type="Gene3D" id="1.25.40.480">
    <property type="match status" value="1"/>
</dbReference>
<feature type="compositionally biased region" description="Acidic residues" evidence="6">
    <location>
        <begin position="104"/>
        <end position="127"/>
    </location>
</feature>
<keyword evidence="7" id="KW-1185">Reference proteome</keyword>
<evidence type="ECO:0000313" key="7">
    <source>
        <dbReference type="Proteomes" id="UP000887566"/>
    </source>
</evidence>
<evidence type="ECO:0000256" key="3">
    <source>
        <dbReference type="ARBA" id="ARBA00022517"/>
    </source>
</evidence>
<evidence type="ECO:0000256" key="6">
    <source>
        <dbReference type="SAM" id="MobiDB-lite"/>
    </source>
</evidence>
<dbReference type="GO" id="GO:0030515">
    <property type="term" value="F:snoRNA binding"/>
    <property type="evidence" value="ECO:0007669"/>
    <property type="project" value="TreeGrafter"/>
</dbReference>
<evidence type="ECO:0000256" key="2">
    <source>
        <dbReference type="ARBA" id="ARBA00007114"/>
    </source>
</evidence>
<evidence type="ECO:0000256" key="1">
    <source>
        <dbReference type="ARBA" id="ARBA00004604"/>
    </source>
</evidence>